<dbReference type="OrthoDB" id="2476294at2"/>
<feature type="region of interest" description="Disordered" evidence="1">
    <location>
        <begin position="17"/>
        <end position="37"/>
    </location>
</feature>
<dbReference type="Proteomes" id="UP000276443">
    <property type="component" value="Unassembled WGS sequence"/>
</dbReference>
<evidence type="ECO:0000313" key="3">
    <source>
        <dbReference type="Proteomes" id="UP000276443"/>
    </source>
</evidence>
<feature type="compositionally biased region" description="Basic and acidic residues" evidence="1">
    <location>
        <begin position="81"/>
        <end position="92"/>
    </location>
</feature>
<gene>
    <name evidence="2" type="ORF">EDC24_0855</name>
</gene>
<evidence type="ECO:0000256" key="1">
    <source>
        <dbReference type="SAM" id="MobiDB-lite"/>
    </source>
</evidence>
<protein>
    <submittedName>
        <fullName evidence="2">Uncharacterized protein</fullName>
    </submittedName>
</protein>
<evidence type="ECO:0000313" key="2">
    <source>
        <dbReference type="EMBL" id="RPF55969.1"/>
    </source>
</evidence>
<proteinExistence type="predicted"/>
<feature type="region of interest" description="Disordered" evidence="1">
    <location>
        <begin position="52"/>
        <end position="102"/>
    </location>
</feature>
<name>A0A3N5BGT9_9BACI</name>
<organism evidence="2 3">
    <name type="scientific">Aquisalibacillus elongatus</name>
    <dbReference type="NCBI Taxonomy" id="485577"/>
    <lineage>
        <taxon>Bacteria</taxon>
        <taxon>Bacillati</taxon>
        <taxon>Bacillota</taxon>
        <taxon>Bacilli</taxon>
        <taxon>Bacillales</taxon>
        <taxon>Bacillaceae</taxon>
        <taxon>Aquisalibacillus</taxon>
    </lineage>
</organism>
<feature type="compositionally biased region" description="Basic and acidic residues" evidence="1">
    <location>
        <begin position="52"/>
        <end position="62"/>
    </location>
</feature>
<comment type="caution">
    <text evidence="2">The sequence shown here is derived from an EMBL/GenBank/DDBJ whole genome shotgun (WGS) entry which is preliminary data.</text>
</comment>
<sequence>MSWKGVELQVALPRTQDAGQLQEQMNQRGQLSQDQMAQIQMKNAELKRKKVLEAKEEEKVRNEEDESSSDQQHSISNSDSDIEKSYPSEKHPYLGNIIDYSG</sequence>
<accession>A0A3N5BGT9</accession>
<dbReference type="EMBL" id="RKRF01000007">
    <property type="protein sequence ID" value="RPF55969.1"/>
    <property type="molecule type" value="Genomic_DNA"/>
</dbReference>
<reference evidence="2 3" key="1">
    <citation type="submission" date="2018-11" db="EMBL/GenBank/DDBJ databases">
        <title>Genomic Encyclopedia of Type Strains, Phase IV (KMG-IV): sequencing the most valuable type-strain genomes for metagenomic binning, comparative biology and taxonomic classification.</title>
        <authorList>
            <person name="Goeker M."/>
        </authorList>
    </citation>
    <scope>NUCLEOTIDE SEQUENCE [LARGE SCALE GENOMIC DNA]</scope>
    <source>
        <strain evidence="2 3">DSM 18090</strain>
    </source>
</reference>
<dbReference type="RefSeq" id="WP_124219996.1">
    <property type="nucleotide sequence ID" value="NZ_RKRF01000007.1"/>
</dbReference>
<keyword evidence="3" id="KW-1185">Reference proteome</keyword>
<dbReference type="AlphaFoldDB" id="A0A3N5BGT9"/>
<feature type="compositionally biased region" description="Low complexity" evidence="1">
    <location>
        <begin position="69"/>
        <end position="79"/>
    </location>
</feature>